<dbReference type="GO" id="GO:0005524">
    <property type="term" value="F:ATP binding"/>
    <property type="evidence" value="ECO:0007669"/>
    <property type="project" value="UniProtKB-KW"/>
</dbReference>
<dbReference type="SUPFAM" id="SSF55681">
    <property type="entry name" value="Class II aaRS and biotin synthetases"/>
    <property type="match status" value="1"/>
</dbReference>
<dbReference type="Proteomes" id="UP000030428">
    <property type="component" value="Unassembled WGS sequence"/>
</dbReference>
<evidence type="ECO:0000256" key="3">
    <source>
        <dbReference type="ARBA" id="ARBA00022741"/>
    </source>
</evidence>
<gene>
    <name evidence="7" type="ORF">PN36_33585</name>
</gene>
<keyword evidence="4" id="KW-0067">ATP-binding</keyword>
<dbReference type="PRINTS" id="PR00982">
    <property type="entry name" value="TRNASYNTHLYS"/>
</dbReference>
<comment type="caution">
    <text evidence="7">The sequence shown here is derived from an EMBL/GenBank/DDBJ whole genome shotgun (WGS) entry which is preliminary data.</text>
</comment>
<evidence type="ECO:0000313" key="7">
    <source>
        <dbReference type="EMBL" id="TGN99774.1"/>
    </source>
</evidence>
<protein>
    <recommendedName>
        <fullName evidence="6">Aminoacyl-transfer RNA synthetases class-II family profile domain-containing protein</fullName>
    </recommendedName>
</protein>
<dbReference type="Gene3D" id="3.30.930.10">
    <property type="entry name" value="Bira Bifunctional Protein, Domain 2"/>
    <property type="match status" value="1"/>
</dbReference>
<dbReference type="GO" id="GO:0000049">
    <property type="term" value="F:tRNA binding"/>
    <property type="evidence" value="ECO:0007669"/>
    <property type="project" value="TreeGrafter"/>
</dbReference>
<dbReference type="PANTHER" id="PTHR42918">
    <property type="entry name" value="LYSYL-TRNA SYNTHETASE"/>
    <property type="match status" value="1"/>
</dbReference>
<keyword evidence="3" id="KW-0547">Nucleotide-binding</keyword>
<dbReference type="InterPro" id="IPR018149">
    <property type="entry name" value="Lys-tRNA-synth_II_C"/>
</dbReference>
<dbReference type="GO" id="GO:0006430">
    <property type="term" value="P:lysyl-tRNA aminoacylation"/>
    <property type="evidence" value="ECO:0007669"/>
    <property type="project" value="InterPro"/>
</dbReference>
<evidence type="ECO:0000313" key="8">
    <source>
        <dbReference type="Proteomes" id="UP000030428"/>
    </source>
</evidence>
<feature type="domain" description="Aminoacyl-transfer RNA synthetases class-II family profile" evidence="6">
    <location>
        <begin position="13"/>
        <end position="303"/>
    </location>
</feature>
<evidence type="ECO:0000259" key="6">
    <source>
        <dbReference type="PROSITE" id="PS50862"/>
    </source>
</evidence>
<dbReference type="NCBIfam" id="NF006828">
    <property type="entry name" value="PRK09350.1"/>
    <property type="match status" value="1"/>
</dbReference>
<comment type="catalytic activity">
    <reaction evidence="5">
        <text>D-beta-lysine + L-lysyl-[protein] + ATP = N(6)-((3R)-3,6-diaminohexanoyl)-L-lysyl-[protein] + AMP + diphosphate + H(+)</text>
        <dbReference type="Rhea" id="RHEA:83435"/>
        <dbReference type="Rhea" id="RHEA-COMP:9752"/>
        <dbReference type="Rhea" id="RHEA-COMP:20131"/>
        <dbReference type="ChEBI" id="CHEBI:15378"/>
        <dbReference type="ChEBI" id="CHEBI:29969"/>
        <dbReference type="ChEBI" id="CHEBI:30616"/>
        <dbReference type="ChEBI" id="CHEBI:33019"/>
        <dbReference type="ChEBI" id="CHEBI:84138"/>
        <dbReference type="ChEBI" id="CHEBI:156053"/>
        <dbReference type="ChEBI" id="CHEBI:456215"/>
    </reaction>
    <physiologicalReaction direction="left-to-right" evidence="5">
        <dbReference type="Rhea" id="RHEA:83436"/>
    </physiologicalReaction>
</comment>
<dbReference type="PROSITE" id="PS50862">
    <property type="entry name" value="AA_TRNA_LIGASE_II"/>
    <property type="match status" value="1"/>
</dbReference>
<proteinExistence type="predicted"/>
<dbReference type="GO" id="GO:0005829">
    <property type="term" value="C:cytosol"/>
    <property type="evidence" value="ECO:0007669"/>
    <property type="project" value="TreeGrafter"/>
</dbReference>
<dbReference type="NCBIfam" id="TIGR00462">
    <property type="entry name" value="genX"/>
    <property type="match status" value="1"/>
</dbReference>
<dbReference type="EMBL" id="JSZA02000359">
    <property type="protein sequence ID" value="TGN99774.1"/>
    <property type="molecule type" value="Genomic_DNA"/>
</dbReference>
<evidence type="ECO:0000256" key="2">
    <source>
        <dbReference type="ARBA" id="ARBA00022598"/>
    </source>
</evidence>
<accession>A0A4E0RL04</accession>
<dbReference type="GO" id="GO:0004824">
    <property type="term" value="F:lysine-tRNA ligase activity"/>
    <property type="evidence" value="ECO:0007669"/>
    <property type="project" value="InterPro"/>
</dbReference>
<keyword evidence="2" id="KW-0436">Ligase</keyword>
<dbReference type="PANTHER" id="PTHR42918:SF6">
    <property type="entry name" value="ELONGATION FACTOR P--(R)-BETA-LYSINE LIGASE"/>
    <property type="match status" value="1"/>
</dbReference>
<comment type="subunit">
    <text evidence="1">Homodimer.</text>
</comment>
<dbReference type="AlphaFoldDB" id="A0A4E0RL04"/>
<name>A0A4E0RL04_9GAMM</name>
<sequence>MIQTKILRRRAQLYSDIRQFFDTRQVLEVETPILSEACVPEPMIEPFYTDYHGPGSKRLFLHTSPELAMKRLLAAGSGAIFQITKVFRDGEAGRWHNPEFSLLEWYRPDFKQNDLIQEVDEFLQTLLNCPPAECLTYCAVFEQYTNLHPLHSSLAALQDYAAQFGVVQDRDTCLQLILSHDIEPHLGQNRPTVITDFPASQAALARKRADNPELAERFEVYVQGIELANGFYELTDPVEQRQRFEEDLIKRQALNLPTYPLDERFLAALESGLPDCAGIALGLDRLLMLIVGASHIDEVLAFPINCA</sequence>
<dbReference type="Pfam" id="PF00152">
    <property type="entry name" value="tRNA-synt_2"/>
    <property type="match status" value="1"/>
</dbReference>
<evidence type="ECO:0000256" key="5">
    <source>
        <dbReference type="ARBA" id="ARBA00052794"/>
    </source>
</evidence>
<dbReference type="InterPro" id="IPR006195">
    <property type="entry name" value="aa-tRNA-synth_II"/>
</dbReference>
<organism evidence="7 8">
    <name type="scientific">Candidatus Thiomargarita nelsonii</name>
    <dbReference type="NCBI Taxonomy" id="1003181"/>
    <lineage>
        <taxon>Bacteria</taxon>
        <taxon>Pseudomonadati</taxon>
        <taxon>Pseudomonadota</taxon>
        <taxon>Gammaproteobacteria</taxon>
        <taxon>Thiotrichales</taxon>
        <taxon>Thiotrichaceae</taxon>
        <taxon>Thiomargarita</taxon>
    </lineage>
</organism>
<dbReference type="InterPro" id="IPR045864">
    <property type="entry name" value="aa-tRNA-synth_II/BPL/LPL"/>
</dbReference>
<dbReference type="InterPro" id="IPR004525">
    <property type="entry name" value="EpmA"/>
</dbReference>
<evidence type="ECO:0000256" key="1">
    <source>
        <dbReference type="ARBA" id="ARBA00011738"/>
    </source>
</evidence>
<dbReference type="InterPro" id="IPR004364">
    <property type="entry name" value="Aa-tRNA-synt_II"/>
</dbReference>
<keyword evidence="8" id="KW-1185">Reference proteome</keyword>
<reference evidence="7 8" key="1">
    <citation type="journal article" date="2016" name="Front. Microbiol.">
        <title>Single-Cell (Meta-)Genomics of a Dimorphic Candidatus Thiomargarita nelsonii Reveals Genomic Plasticity.</title>
        <authorList>
            <person name="Flood B.E."/>
            <person name="Fliss P."/>
            <person name="Jones D.S."/>
            <person name="Dick G.J."/>
            <person name="Jain S."/>
            <person name="Kaster A.K."/>
            <person name="Winkel M."/>
            <person name="Mussmann M."/>
            <person name="Bailey J."/>
        </authorList>
    </citation>
    <scope>NUCLEOTIDE SEQUENCE [LARGE SCALE GENOMIC DNA]</scope>
    <source>
        <strain evidence="7">Hydrate Ridge</strain>
    </source>
</reference>
<evidence type="ECO:0000256" key="4">
    <source>
        <dbReference type="ARBA" id="ARBA00022840"/>
    </source>
</evidence>
<dbReference type="FunFam" id="3.30.930.10:FF:000017">
    <property type="entry name" value="Elongation factor P--(R)-beta-lysine ligase"/>
    <property type="match status" value="1"/>
</dbReference>